<protein>
    <submittedName>
        <fullName evidence="6">Divalent metal cation transporter</fullName>
    </submittedName>
</protein>
<comment type="caution">
    <text evidence="6">The sequence shown here is derived from an EMBL/GenBank/DDBJ whole genome shotgun (WGS) entry which is preliminary data.</text>
</comment>
<dbReference type="PANTHER" id="PTHR11706:SF2">
    <property type="entry name" value="TRANSPORTER PROTEIN"/>
    <property type="match status" value="1"/>
</dbReference>
<evidence type="ECO:0000313" key="6">
    <source>
        <dbReference type="EMBL" id="RLV54601.1"/>
    </source>
</evidence>
<feature type="transmembrane region" description="Helical" evidence="5">
    <location>
        <begin position="231"/>
        <end position="256"/>
    </location>
</feature>
<dbReference type="Proteomes" id="UP000282515">
    <property type="component" value="Unassembled WGS sequence"/>
</dbReference>
<feature type="transmembrane region" description="Helical" evidence="5">
    <location>
        <begin position="127"/>
        <end position="145"/>
    </location>
</feature>
<sequence>MPDASTAAQERPGSARTALMGAMFLMATSAIGPGFITQTTDFTVKLGAAFAFAILASIVIDIAVQLNVWRVVGVAGKRAHELGNEVLPGIGWALAFLVVTGGLVFNIGNTSGAGLGTNAMFGLDPRIGGAVSALIAIGIFLSKRAGVALDRIVVLLGLVMIAMTAYTAIVSQPPLGEAMRNAVLPETVDFLAITTIVGGTVGGYITYAGAHRLLDTGVTGPDNVGRITRTSVYGILVTGIMRVLLFLAILGVTIGGVELAADNPTASAFEAALGNVGLVVFGTILWAASITSVIGAAYTSVSFLTTSKTVRRRQNLLTVGFIALSAFLFVVLGAAPVTLLVFAGAFNGLILPIGFTVVLWVAWMRKDLLGGYRYPWWLKIAGLAVWLLTLYLGWNSLGGLADLWS</sequence>
<organism evidence="6 7">
    <name type="scientific">Aeromicrobium phragmitis</name>
    <dbReference type="NCBI Taxonomy" id="2478914"/>
    <lineage>
        <taxon>Bacteria</taxon>
        <taxon>Bacillati</taxon>
        <taxon>Actinomycetota</taxon>
        <taxon>Actinomycetes</taxon>
        <taxon>Propionibacteriales</taxon>
        <taxon>Nocardioidaceae</taxon>
        <taxon>Aeromicrobium</taxon>
    </lineage>
</organism>
<evidence type="ECO:0000256" key="1">
    <source>
        <dbReference type="ARBA" id="ARBA00004141"/>
    </source>
</evidence>
<accession>A0A3L8PHH4</accession>
<evidence type="ECO:0000256" key="2">
    <source>
        <dbReference type="ARBA" id="ARBA00022692"/>
    </source>
</evidence>
<feature type="transmembrane region" description="Helical" evidence="5">
    <location>
        <begin position="276"/>
        <end position="304"/>
    </location>
</feature>
<reference evidence="6 7" key="1">
    <citation type="submission" date="2018-10" db="EMBL/GenBank/DDBJ databases">
        <title>Aeromicrobium sp. 9W16Y-2 whole genome shotgun sequence.</title>
        <authorList>
            <person name="Li F."/>
        </authorList>
    </citation>
    <scope>NUCLEOTIDE SEQUENCE [LARGE SCALE GENOMIC DNA]</scope>
    <source>
        <strain evidence="6 7">9W16Y-2</strain>
    </source>
</reference>
<evidence type="ECO:0000256" key="4">
    <source>
        <dbReference type="ARBA" id="ARBA00023136"/>
    </source>
</evidence>
<dbReference type="InterPro" id="IPR001046">
    <property type="entry name" value="NRAMP_fam"/>
</dbReference>
<keyword evidence="3 5" id="KW-1133">Transmembrane helix</keyword>
<feature type="transmembrane region" description="Helical" evidence="5">
    <location>
        <begin position="152"/>
        <end position="170"/>
    </location>
</feature>
<feature type="transmembrane region" description="Helical" evidence="5">
    <location>
        <begin position="190"/>
        <end position="210"/>
    </location>
</feature>
<name>A0A3L8PHH4_9ACTN</name>
<feature type="transmembrane region" description="Helical" evidence="5">
    <location>
        <begin position="90"/>
        <end position="107"/>
    </location>
</feature>
<comment type="subcellular location">
    <subcellularLocation>
        <location evidence="1">Membrane</location>
        <topology evidence="1">Multi-pass membrane protein</topology>
    </subcellularLocation>
</comment>
<dbReference type="RefSeq" id="WP_121795566.1">
    <property type="nucleotide sequence ID" value="NZ_RDBF01000017.1"/>
</dbReference>
<evidence type="ECO:0000256" key="3">
    <source>
        <dbReference type="ARBA" id="ARBA00022989"/>
    </source>
</evidence>
<evidence type="ECO:0000256" key="5">
    <source>
        <dbReference type="SAM" id="Phobius"/>
    </source>
</evidence>
<dbReference type="GO" id="GO:0005886">
    <property type="term" value="C:plasma membrane"/>
    <property type="evidence" value="ECO:0007669"/>
    <property type="project" value="TreeGrafter"/>
</dbReference>
<feature type="transmembrane region" description="Helical" evidence="5">
    <location>
        <begin position="376"/>
        <end position="394"/>
    </location>
</feature>
<gene>
    <name evidence="6" type="ORF">D9V41_15870</name>
</gene>
<dbReference type="PANTHER" id="PTHR11706">
    <property type="entry name" value="SOLUTE CARRIER PROTEIN FAMILY 11 MEMBER"/>
    <property type="match status" value="1"/>
</dbReference>
<feature type="transmembrane region" description="Helical" evidence="5">
    <location>
        <begin position="48"/>
        <end position="69"/>
    </location>
</feature>
<dbReference type="GO" id="GO:0005384">
    <property type="term" value="F:manganese ion transmembrane transporter activity"/>
    <property type="evidence" value="ECO:0007669"/>
    <property type="project" value="TreeGrafter"/>
</dbReference>
<keyword evidence="4 5" id="KW-0472">Membrane</keyword>
<dbReference type="Pfam" id="PF01566">
    <property type="entry name" value="Nramp"/>
    <property type="match status" value="1"/>
</dbReference>
<feature type="transmembrane region" description="Helical" evidence="5">
    <location>
        <begin position="18"/>
        <end position="36"/>
    </location>
</feature>
<dbReference type="GO" id="GO:0015086">
    <property type="term" value="F:cadmium ion transmembrane transporter activity"/>
    <property type="evidence" value="ECO:0007669"/>
    <property type="project" value="TreeGrafter"/>
</dbReference>
<evidence type="ECO:0000313" key="7">
    <source>
        <dbReference type="Proteomes" id="UP000282515"/>
    </source>
</evidence>
<keyword evidence="7" id="KW-1185">Reference proteome</keyword>
<feature type="transmembrane region" description="Helical" evidence="5">
    <location>
        <begin position="316"/>
        <end position="335"/>
    </location>
</feature>
<dbReference type="OrthoDB" id="141480at2"/>
<dbReference type="AlphaFoldDB" id="A0A3L8PHH4"/>
<proteinExistence type="predicted"/>
<keyword evidence="2 5" id="KW-0812">Transmembrane</keyword>
<dbReference type="EMBL" id="RDBF01000017">
    <property type="protein sequence ID" value="RLV54601.1"/>
    <property type="molecule type" value="Genomic_DNA"/>
</dbReference>
<feature type="transmembrane region" description="Helical" evidence="5">
    <location>
        <begin position="341"/>
        <end position="364"/>
    </location>
</feature>
<dbReference type="GO" id="GO:0034755">
    <property type="term" value="P:iron ion transmembrane transport"/>
    <property type="evidence" value="ECO:0007669"/>
    <property type="project" value="TreeGrafter"/>
</dbReference>